<evidence type="ECO:0000313" key="2">
    <source>
        <dbReference type="EMBL" id="KFI92083.1"/>
    </source>
</evidence>
<keyword evidence="3" id="KW-1185">Reference proteome</keyword>
<comment type="caution">
    <text evidence="2">The sequence shown here is derived from an EMBL/GenBank/DDBJ whole genome shotgun (WGS) entry which is preliminary data.</text>
</comment>
<reference evidence="2 3" key="1">
    <citation type="submission" date="2014-03" db="EMBL/GenBank/DDBJ databases">
        <title>Genomics of Bifidobacteria.</title>
        <authorList>
            <person name="Ventura M."/>
            <person name="Milani C."/>
            <person name="Lugli G.A."/>
        </authorList>
    </citation>
    <scope>NUCLEOTIDE SEQUENCE [LARGE SCALE GENOMIC DNA]</scope>
    <source>
        <strain evidence="2 3">DSM 23968</strain>
    </source>
</reference>
<protein>
    <submittedName>
        <fullName evidence="2">Uncharacterized protein</fullName>
    </submittedName>
</protein>
<sequence length="62" mass="6676">MRQSPVGILGPTKAITFGKEPTMLDLTMLDFAEPWLIGGEAPTSDAYDPSVDAGTSYARHHL</sequence>
<evidence type="ECO:0000313" key="3">
    <source>
        <dbReference type="Proteomes" id="UP000029004"/>
    </source>
</evidence>
<gene>
    <name evidence="2" type="ORF">BSTEL_2027</name>
</gene>
<dbReference type="EMBL" id="JGZP01000031">
    <property type="protein sequence ID" value="KFI92083.1"/>
    <property type="molecule type" value="Genomic_DNA"/>
</dbReference>
<dbReference type="STRING" id="762211.BSTEL_2027"/>
<feature type="region of interest" description="Disordered" evidence="1">
    <location>
        <begin position="40"/>
        <end position="62"/>
    </location>
</feature>
<evidence type="ECO:0000256" key="1">
    <source>
        <dbReference type="SAM" id="MobiDB-lite"/>
    </source>
</evidence>
<proteinExistence type="predicted"/>
<organism evidence="2 3">
    <name type="scientific">Bifidobacterium stellenboschense</name>
    <dbReference type="NCBI Taxonomy" id="762211"/>
    <lineage>
        <taxon>Bacteria</taxon>
        <taxon>Bacillati</taxon>
        <taxon>Actinomycetota</taxon>
        <taxon>Actinomycetes</taxon>
        <taxon>Bifidobacteriales</taxon>
        <taxon>Bifidobacteriaceae</taxon>
        <taxon>Bifidobacterium</taxon>
    </lineage>
</organism>
<dbReference type="Proteomes" id="UP000029004">
    <property type="component" value="Unassembled WGS sequence"/>
</dbReference>
<accession>A0A087D983</accession>
<dbReference type="AlphaFoldDB" id="A0A087D983"/>
<name>A0A087D983_9BIFI</name>